<sequence length="192" mass="21751">MVVNIAVLASGRGTNLQSIINNVENGYIHDANIKAVISDVRDAHALERAKKYGISAVFIDPSEFSDKSEYEKELIKKLEEFNTDLVLLAGFMRILGNKFVRFYKHRILNIHPSLLPAFKGLRAQKQALDYGVKVSGCTVHYVTEDMDSGPIILQECVPVYEDDTEETLENRILQEEHEIYPEAVKLWVEGKV</sequence>
<evidence type="ECO:0000313" key="10">
    <source>
        <dbReference type="EMBL" id="ADI72997.1"/>
    </source>
</evidence>
<protein>
    <recommendedName>
        <fullName evidence="2">phosphoribosylglycinamide formyltransferase 1</fullName>
        <ecNumber evidence="2">2.1.2.2</ecNumber>
    </recommendedName>
    <alternativeName>
        <fullName evidence="7">5'-phosphoribosylglycinamide transformylase</fullName>
    </alternativeName>
    <alternativeName>
        <fullName evidence="6">GAR transformylase</fullName>
    </alternativeName>
</protein>
<reference evidence="10 11" key="1">
    <citation type="submission" date="2010-06" db="EMBL/GenBank/DDBJ databases">
        <title>Complete sequence chromosome of Methanohalobium evestigatum Z-7303.</title>
        <authorList>
            <consortium name="US DOE Joint Genome Institute"/>
            <person name="Lucas S."/>
            <person name="Copeland A."/>
            <person name="Lapidus A."/>
            <person name="Cheng J.-F."/>
            <person name="Bruce D."/>
            <person name="Goodwin L."/>
            <person name="Pitluck S."/>
            <person name="Saunders E."/>
            <person name="Detter J.C."/>
            <person name="Han C."/>
            <person name="Tapia R."/>
            <person name="Land M."/>
            <person name="Hauser L."/>
            <person name="Kyrpides N."/>
            <person name="Mikhailova N."/>
            <person name="Sieprawska-Lupa M."/>
            <person name="Whitman W.B."/>
            <person name="Anderson I."/>
            <person name="Woyke T."/>
        </authorList>
    </citation>
    <scope>NUCLEOTIDE SEQUENCE [LARGE SCALE GENOMIC DNA]</scope>
    <source>
        <strain evidence="11">ATCC BAA-1072 / DSM 3721 / NBRC 107634 / OCM 161 / Z-7303</strain>
    </source>
</reference>
<dbReference type="OrthoDB" id="27277at2157"/>
<accession>D7E5X5</accession>
<evidence type="ECO:0000256" key="2">
    <source>
        <dbReference type="ARBA" id="ARBA00012254"/>
    </source>
</evidence>
<proteinExistence type="inferred from homology"/>
<dbReference type="InterPro" id="IPR002376">
    <property type="entry name" value="Formyl_transf_N"/>
</dbReference>
<keyword evidence="3 10" id="KW-0808">Transferase</keyword>
<dbReference type="AlphaFoldDB" id="D7E5X5"/>
<dbReference type="UniPathway" id="UPA00074">
    <property type="reaction ID" value="UER00126"/>
</dbReference>
<dbReference type="HAMAP" id="MF_01930">
    <property type="entry name" value="PurN"/>
    <property type="match status" value="1"/>
</dbReference>
<feature type="domain" description="Formyl transferase N-terminal" evidence="9">
    <location>
        <begin position="4"/>
        <end position="184"/>
    </location>
</feature>
<dbReference type="PANTHER" id="PTHR43369:SF2">
    <property type="entry name" value="PHOSPHORIBOSYLGLYCINAMIDE FORMYLTRANSFERASE"/>
    <property type="match status" value="1"/>
</dbReference>
<gene>
    <name evidence="10" type="ordered locus">Metev_0065</name>
</gene>
<dbReference type="HOGENOM" id="CLU_038395_1_0_2"/>
<evidence type="ECO:0000256" key="7">
    <source>
        <dbReference type="ARBA" id="ARBA00041682"/>
    </source>
</evidence>
<evidence type="ECO:0000256" key="6">
    <source>
        <dbReference type="ARBA" id="ARBA00041324"/>
    </source>
</evidence>
<dbReference type="GO" id="GO:0006189">
    <property type="term" value="P:'de novo' IMP biosynthetic process"/>
    <property type="evidence" value="ECO:0007669"/>
    <property type="project" value="UniProtKB-UniPathway"/>
</dbReference>
<dbReference type="Pfam" id="PF00551">
    <property type="entry name" value="Formyl_trans_N"/>
    <property type="match status" value="1"/>
</dbReference>
<evidence type="ECO:0000259" key="9">
    <source>
        <dbReference type="Pfam" id="PF00551"/>
    </source>
</evidence>
<dbReference type="SUPFAM" id="SSF53328">
    <property type="entry name" value="Formyltransferase"/>
    <property type="match status" value="1"/>
</dbReference>
<dbReference type="InterPro" id="IPR001555">
    <property type="entry name" value="GART_AS"/>
</dbReference>
<dbReference type="EC" id="2.1.2.2" evidence="2"/>
<dbReference type="STRING" id="644295.Metev_0065"/>
<dbReference type="RefSeq" id="WP_013193565.1">
    <property type="nucleotide sequence ID" value="NC_014253.1"/>
</dbReference>
<dbReference type="InterPro" id="IPR036477">
    <property type="entry name" value="Formyl_transf_N_sf"/>
</dbReference>
<dbReference type="PANTHER" id="PTHR43369">
    <property type="entry name" value="PHOSPHORIBOSYLGLYCINAMIDE FORMYLTRANSFERASE"/>
    <property type="match status" value="1"/>
</dbReference>
<evidence type="ECO:0000256" key="3">
    <source>
        <dbReference type="ARBA" id="ARBA00022679"/>
    </source>
</evidence>
<dbReference type="InterPro" id="IPR004607">
    <property type="entry name" value="GART"/>
</dbReference>
<dbReference type="EMBL" id="CP002069">
    <property type="protein sequence ID" value="ADI72997.1"/>
    <property type="molecule type" value="Genomic_DNA"/>
</dbReference>
<name>D7E5X5_METEZ</name>
<comment type="catalytic activity">
    <reaction evidence="8">
        <text>N(1)-(5-phospho-beta-D-ribosyl)glycinamide + (6R)-10-formyltetrahydrofolate = N(2)-formyl-N(1)-(5-phospho-beta-D-ribosyl)glycinamide + (6S)-5,6,7,8-tetrahydrofolate + H(+)</text>
        <dbReference type="Rhea" id="RHEA:15053"/>
        <dbReference type="ChEBI" id="CHEBI:15378"/>
        <dbReference type="ChEBI" id="CHEBI:57453"/>
        <dbReference type="ChEBI" id="CHEBI:143788"/>
        <dbReference type="ChEBI" id="CHEBI:147286"/>
        <dbReference type="ChEBI" id="CHEBI:195366"/>
        <dbReference type="EC" id="2.1.2.2"/>
    </reaction>
</comment>
<evidence type="ECO:0000256" key="4">
    <source>
        <dbReference type="ARBA" id="ARBA00022755"/>
    </source>
</evidence>
<dbReference type="GO" id="GO:0005737">
    <property type="term" value="C:cytoplasm"/>
    <property type="evidence" value="ECO:0007669"/>
    <property type="project" value="TreeGrafter"/>
</dbReference>
<evidence type="ECO:0000256" key="5">
    <source>
        <dbReference type="ARBA" id="ARBA00038440"/>
    </source>
</evidence>
<organism evidence="10 11">
    <name type="scientific">Methanohalobium evestigatum (strain ATCC BAA-1072 / DSM 3721 / NBRC 107634 / OCM 161 / Z-7303)</name>
    <dbReference type="NCBI Taxonomy" id="644295"/>
    <lineage>
        <taxon>Archaea</taxon>
        <taxon>Methanobacteriati</taxon>
        <taxon>Methanobacteriota</taxon>
        <taxon>Stenosarchaea group</taxon>
        <taxon>Methanomicrobia</taxon>
        <taxon>Methanosarcinales</taxon>
        <taxon>Methanosarcinaceae</taxon>
        <taxon>Methanohalobium</taxon>
    </lineage>
</organism>
<dbReference type="FunFam" id="3.40.50.170:FF:000007">
    <property type="entry name" value="Phosphoribosylglycinamide formyltransferase"/>
    <property type="match status" value="1"/>
</dbReference>
<evidence type="ECO:0000256" key="8">
    <source>
        <dbReference type="ARBA" id="ARBA00047664"/>
    </source>
</evidence>
<comment type="similarity">
    <text evidence="5">Belongs to the GART family.</text>
</comment>
<dbReference type="NCBIfam" id="TIGR00639">
    <property type="entry name" value="PurN"/>
    <property type="match status" value="1"/>
</dbReference>
<evidence type="ECO:0000313" key="11">
    <source>
        <dbReference type="Proteomes" id="UP000000391"/>
    </source>
</evidence>
<keyword evidence="11" id="KW-1185">Reference proteome</keyword>
<dbReference type="GeneID" id="9345676"/>
<evidence type="ECO:0000256" key="1">
    <source>
        <dbReference type="ARBA" id="ARBA00005054"/>
    </source>
</evidence>
<dbReference type="KEGG" id="mev:Metev_0065"/>
<dbReference type="Gene3D" id="3.40.50.170">
    <property type="entry name" value="Formyl transferase, N-terminal domain"/>
    <property type="match status" value="1"/>
</dbReference>
<dbReference type="GO" id="GO:0004644">
    <property type="term" value="F:phosphoribosylglycinamide formyltransferase activity"/>
    <property type="evidence" value="ECO:0007669"/>
    <property type="project" value="UniProtKB-EC"/>
</dbReference>
<keyword evidence="4" id="KW-0658">Purine biosynthesis</keyword>
<dbReference type="Proteomes" id="UP000000391">
    <property type="component" value="Chromosome"/>
</dbReference>
<dbReference type="PROSITE" id="PS00373">
    <property type="entry name" value="GART"/>
    <property type="match status" value="1"/>
</dbReference>
<comment type="pathway">
    <text evidence="1">Purine metabolism; IMP biosynthesis via de novo pathway; N(2)-formyl-N(1)-(5-phospho-D-ribosyl)glycinamide from N(1)-(5-phospho-D-ribosyl)glycinamide (10-formyl THF route): step 1/1.</text>
</comment>
<dbReference type="CDD" id="cd08645">
    <property type="entry name" value="FMT_core_GART"/>
    <property type="match status" value="1"/>
</dbReference>